<dbReference type="RefSeq" id="WP_344861979.1">
    <property type="nucleotide sequence ID" value="NZ_BAAAZN010000008.1"/>
</dbReference>
<dbReference type="Pfam" id="PF01636">
    <property type="entry name" value="APH"/>
    <property type="match status" value="1"/>
</dbReference>
<organism evidence="2 3">
    <name type="scientific">Amycolatopsis ultiminotia</name>
    <dbReference type="NCBI Taxonomy" id="543629"/>
    <lineage>
        <taxon>Bacteria</taxon>
        <taxon>Bacillati</taxon>
        <taxon>Actinomycetota</taxon>
        <taxon>Actinomycetes</taxon>
        <taxon>Pseudonocardiales</taxon>
        <taxon>Pseudonocardiaceae</taxon>
        <taxon>Amycolatopsis</taxon>
    </lineage>
</organism>
<dbReference type="InterPro" id="IPR011009">
    <property type="entry name" value="Kinase-like_dom_sf"/>
</dbReference>
<dbReference type="SUPFAM" id="SSF56112">
    <property type="entry name" value="Protein kinase-like (PK-like)"/>
    <property type="match status" value="1"/>
</dbReference>
<comment type="caution">
    <text evidence="2">The sequence shown here is derived from an EMBL/GenBank/DDBJ whole genome shotgun (WGS) entry which is preliminary data.</text>
</comment>
<evidence type="ECO:0000313" key="3">
    <source>
        <dbReference type="Proteomes" id="UP001500689"/>
    </source>
</evidence>
<sequence length="300" mass="33815">MTHATVSFTPESTRRVLVAACRAAGLDPAGASLMRLGENALFRLRSAPVVVRIARNMSHWETAVKEVSVARWLATENFAAGRVAKPTDQPIAVGEHPVTFWELIPGQPAMPEDVSSLGRVLLAFHRLPHPEAFSIPALDVLARVNRRVNSAEIPSRDKEFLLERCTELREDISQLNYPLESTVIHGDAHIKNLMMENGNPILIDFENVAWGQPEWDLSMTATEYLTAGWWNAEQYASFSEAYGFDIRDWSGFATLQATHEIKMTTWVMQNISQSQKIASEFETRMEKIRYRSTSAKWSPM</sequence>
<dbReference type="PANTHER" id="PTHR21310">
    <property type="entry name" value="AMINOGLYCOSIDE PHOSPHOTRANSFERASE-RELATED-RELATED"/>
    <property type="match status" value="1"/>
</dbReference>
<proteinExistence type="predicted"/>
<protein>
    <submittedName>
        <fullName evidence="2">Aminoglycoside phosphotransferase family protein</fullName>
    </submittedName>
</protein>
<dbReference type="Proteomes" id="UP001500689">
    <property type="component" value="Unassembled WGS sequence"/>
</dbReference>
<feature type="domain" description="Aminoglycoside phosphotransferase" evidence="1">
    <location>
        <begin position="45"/>
        <end position="249"/>
    </location>
</feature>
<evidence type="ECO:0000313" key="2">
    <source>
        <dbReference type="EMBL" id="GAA3552624.1"/>
    </source>
</evidence>
<gene>
    <name evidence="2" type="ORF">GCM10022222_40340</name>
</gene>
<reference evidence="3" key="1">
    <citation type="journal article" date="2019" name="Int. J. Syst. Evol. Microbiol.">
        <title>The Global Catalogue of Microorganisms (GCM) 10K type strain sequencing project: providing services to taxonomists for standard genome sequencing and annotation.</title>
        <authorList>
            <consortium name="The Broad Institute Genomics Platform"/>
            <consortium name="The Broad Institute Genome Sequencing Center for Infectious Disease"/>
            <person name="Wu L."/>
            <person name="Ma J."/>
        </authorList>
    </citation>
    <scope>NUCLEOTIDE SEQUENCE [LARGE SCALE GENOMIC DNA]</scope>
    <source>
        <strain evidence="3">JCM 16898</strain>
    </source>
</reference>
<dbReference type="InterPro" id="IPR051678">
    <property type="entry name" value="AGP_Transferase"/>
</dbReference>
<dbReference type="PANTHER" id="PTHR21310:SF40">
    <property type="entry name" value="AMINOGLYCOSIDE PHOSPHOTRANSFERASE DOMAIN-CONTAINING PROTEIN-RELATED"/>
    <property type="match status" value="1"/>
</dbReference>
<name>A0ABP6WJK8_9PSEU</name>
<keyword evidence="3" id="KW-1185">Reference proteome</keyword>
<dbReference type="Gene3D" id="3.90.1200.10">
    <property type="match status" value="1"/>
</dbReference>
<dbReference type="InterPro" id="IPR002575">
    <property type="entry name" value="Aminoglycoside_PTrfase"/>
</dbReference>
<evidence type="ECO:0000259" key="1">
    <source>
        <dbReference type="Pfam" id="PF01636"/>
    </source>
</evidence>
<accession>A0ABP6WJK8</accession>
<dbReference type="EMBL" id="BAAAZN010000008">
    <property type="protein sequence ID" value="GAA3552624.1"/>
    <property type="molecule type" value="Genomic_DNA"/>
</dbReference>